<keyword evidence="1" id="KW-0812">Transmembrane</keyword>
<keyword evidence="2" id="KW-1185">Reference proteome</keyword>
<keyword evidence="1" id="KW-1133">Transmembrane helix</keyword>
<sequence>MEEQSKEIRKTSLRKRLMGTMKKVKKEIWPLRFTAFKWKRLDNLQTTFMDTVVYRLLSVAEAVVLVSTVCFFYLFCGCHF</sequence>
<dbReference type="Proteomes" id="UP000087171">
    <property type="component" value="Chromosome Ca2"/>
</dbReference>
<dbReference type="PaxDb" id="3827-XP_004491324.1"/>
<dbReference type="AlphaFoldDB" id="A0A1S2XNA0"/>
<evidence type="ECO:0000256" key="1">
    <source>
        <dbReference type="SAM" id="Phobius"/>
    </source>
</evidence>
<dbReference type="PANTHER" id="PTHR33726">
    <property type="entry name" value="TRANSMEMBRANE PROTEIN"/>
    <property type="match status" value="1"/>
</dbReference>
<gene>
    <name evidence="3" type="primary">LOC101505948</name>
</gene>
<protein>
    <submittedName>
        <fullName evidence="3">Uncharacterized protein LOC101505948</fullName>
    </submittedName>
</protein>
<evidence type="ECO:0000313" key="2">
    <source>
        <dbReference type="Proteomes" id="UP000087171"/>
    </source>
</evidence>
<keyword evidence="1" id="KW-0472">Membrane</keyword>
<proteinExistence type="predicted"/>
<feature type="transmembrane region" description="Helical" evidence="1">
    <location>
        <begin position="52"/>
        <end position="76"/>
    </location>
</feature>
<organism evidence="2 3">
    <name type="scientific">Cicer arietinum</name>
    <name type="common">Chickpea</name>
    <name type="synonym">Garbanzo</name>
    <dbReference type="NCBI Taxonomy" id="3827"/>
    <lineage>
        <taxon>Eukaryota</taxon>
        <taxon>Viridiplantae</taxon>
        <taxon>Streptophyta</taxon>
        <taxon>Embryophyta</taxon>
        <taxon>Tracheophyta</taxon>
        <taxon>Spermatophyta</taxon>
        <taxon>Magnoliopsida</taxon>
        <taxon>eudicotyledons</taxon>
        <taxon>Gunneridae</taxon>
        <taxon>Pentapetalae</taxon>
        <taxon>rosids</taxon>
        <taxon>fabids</taxon>
        <taxon>Fabales</taxon>
        <taxon>Fabaceae</taxon>
        <taxon>Papilionoideae</taxon>
        <taxon>50 kb inversion clade</taxon>
        <taxon>NPAAA clade</taxon>
        <taxon>Hologalegina</taxon>
        <taxon>IRL clade</taxon>
        <taxon>Cicereae</taxon>
        <taxon>Cicer</taxon>
    </lineage>
</organism>
<dbReference type="RefSeq" id="XP_004491324.1">
    <property type="nucleotide sequence ID" value="XM_004491267.3"/>
</dbReference>
<dbReference type="OrthoDB" id="675983at2759"/>
<reference evidence="3" key="2">
    <citation type="submission" date="2025-08" db="UniProtKB">
        <authorList>
            <consortium name="RefSeq"/>
        </authorList>
    </citation>
    <scope>IDENTIFICATION</scope>
    <source>
        <tissue evidence="3">Etiolated seedlings</tissue>
    </source>
</reference>
<name>A0A1S2XNA0_CICAR</name>
<dbReference type="eggNOG" id="ENOG502SCF6">
    <property type="taxonomic scope" value="Eukaryota"/>
</dbReference>
<accession>A0A1S2XNA0</accession>
<reference evidence="2" key="1">
    <citation type="journal article" date="2013" name="Nat. Biotechnol.">
        <title>Draft genome sequence of chickpea (Cicer arietinum) provides a resource for trait improvement.</title>
        <authorList>
            <person name="Varshney R.K."/>
            <person name="Song C."/>
            <person name="Saxena R.K."/>
            <person name="Azam S."/>
            <person name="Yu S."/>
            <person name="Sharpe A.G."/>
            <person name="Cannon S."/>
            <person name="Baek J."/>
            <person name="Rosen B.D."/>
            <person name="Tar'an B."/>
            <person name="Millan T."/>
            <person name="Zhang X."/>
            <person name="Ramsay L.D."/>
            <person name="Iwata A."/>
            <person name="Wang Y."/>
            <person name="Nelson W."/>
            <person name="Farmer A.D."/>
            <person name="Gaur P.M."/>
            <person name="Soderlund C."/>
            <person name="Penmetsa R.V."/>
            <person name="Xu C."/>
            <person name="Bharti A.K."/>
            <person name="He W."/>
            <person name="Winter P."/>
            <person name="Zhao S."/>
            <person name="Hane J.K."/>
            <person name="Carrasquilla-Garcia N."/>
            <person name="Condie J.A."/>
            <person name="Upadhyaya H.D."/>
            <person name="Luo M.C."/>
            <person name="Thudi M."/>
            <person name="Gowda C.L."/>
            <person name="Singh N.P."/>
            <person name="Lichtenzveig J."/>
            <person name="Gali K.K."/>
            <person name="Rubio J."/>
            <person name="Nadarajan N."/>
            <person name="Dolezel J."/>
            <person name="Bansal K.C."/>
            <person name="Xu X."/>
            <person name="Edwards D."/>
            <person name="Zhang G."/>
            <person name="Kahl G."/>
            <person name="Gil J."/>
            <person name="Singh K.B."/>
            <person name="Datta S.K."/>
            <person name="Jackson S.A."/>
            <person name="Wang J."/>
            <person name="Cook D.R."/>
        </authorList>
    </citation>
    <scope>NUCLEOTIDE SEQUENCE [LARGE SCALE GENOMIC DNA]</scope>
    <source>
        <strain evidence="2">cv. CDC Frontier</strain>
    </source>
</reference>
<evidence type="ECO:0000313" key="3">
    <source>
        <dbReference type="RefSeq" id="XP_004491324.1"/>
    </source>
</evidence>
<dbReference type="PANTHER" id="PTHR33726:SF8">
    <property type="entry name" value="TRANSMEMBRANE PROTEIN"/>
    <property type="match status" value="1"/>
</dbReference>
<dbReference type="GeneID" id="101505948"/>
<dbReference type="KEGG" id="cam:101505948"/>